<dbReference type="AlphaFoldDB" id="W1NQB1"/>
<dbReference type="EMBL" id="KI395608">
    <property type="protein sequence ID" value="ERM97937.1"/>
    <property type="molecule type" value="Genomic_DNA"/>
</dbReference>
<reference evidence="2" key="1">
    <citation type="journal article" date="2013" name="Science">
        <title>The Amborella genome and the evolution of flowering plants.</title>
        <authorList>
            <consortium name="Amborella Genome Project"/>
        </authorList>
    </citation>
    <scope>NUCLEOTIDE SEQUENCE [LARGE SCALE GENOMIC DNA]</scope>
</reference>
<keyword evidence="2" id="KW-1185">Reference proteome</keyword>
<dbReference type="Proteomes" id="UP000017836">
    <property type="component" value="Unassembled WGS sequence"/>
</dbReference>
<name>W1NQB1_AMBTC</name>
<dbReference type="Gramene" id="ERM97937">
    <property type="protein sequence ID" value="ERM97937"/>
    <property type="gene ID" value="AMTR_s00117p00032150"/>
</dbReference>
<sequence>MVATIERGGDMVAEVVIVAGDQERWGCERVRQRKGLVEMTDMRAAEIAEVAAEVGRTAERIG</sequence>
<proteinExistence type="predicted"/>
<evidence type="ECO:0000313" key="2">
    <source>
        <dbReference type="Proteomes" id="UP000017836"/>
    </source>
</evidence>
<accession>W1NQB1</accession>
<evidence type="ECO:0000313" key="1">
    <source>
        <dbReference type="EMBL" id="ERM97937.1"/>
    </source>
</evidence>
<gene>
    <name evidence="1" type="ORF">AMTR_s00117p00032150</name>
</gene>
<protein>
    <submittedName>
        <fullName evidence="1">Uncharacterized protein</fullName>
    </submittedName>
</protein>
<organism evidence="1 2">
    <name type="scientific">Amborella trichopoda</name>
    <dbReference type="NCBI Taxonomy" id="13333"/>
    <lineage>
        <taxon>Eukaryota</taxon>
        <taxon>Viridiplantae</taxon>
        <taxon>Streptophyta</taxon>
        <taxon>Embryophyta</taxon>
        <taxon>Tracheophyta</taxon>
        <taxon>Spermatophyta</taxon>
        <taxon>Magnoliopsida</taxon>
        <taxon>Amborellales</taxon>
        <taxon>Amborellaceae</taxon>
        <taxon>Amborella</taxon>
    </lineage>
</organism>
<dbReference type="HOGENOM" id="CLU_2907107_0_0_1"/>